<name>Q4FKR4_TRYB2</name>
<dbReference type="EMBL" id="CT009751">
    <property type="protein sequence ID" value="CAJ16427.1"/>
    <property type="molecule type" value="Genomic_DNA"/>
</dbReference>
<organism evidence="2">
    <name type="scientific">Trypanosoma brucei brucei (strain 927/4 GUTat10.1)</name>
    <dbReference type="NCBI Taxonomy" id="185431"/>
    <lineage>
        <taxon>Eukaryota</taxon>
        <taxon>Discoba</taxon>
        <taxon>Euglenozoa</taxon>
        <taxon>Kinetoplastea</taxon>
        <taxon>Metakinetoplastina</taxon>
        <taxon>Trypanosomatida</taxon>
        <taxon>Trypanosomatidae</taxon>
        <taxon>Trypanosoma</taxon>
    </lineage>
</organism>
<reference evidence="2" key="1">
    <citation type="submission" date="2005-06" db="EMBL/GenBank/DDBJ databases">
        <authorList>
            <person name="Lennard N."/>
            <person name="Barron A."/>
            <person name="Clark L."/>
            <person name="Corton C."/>
            <person name="Harris B."/>
            <person name="Line A."/>
            <person name="Berriman M."/>
            <person name="Hertz-Fowler C."/>
            <person name="Renauld H."/>
            <person name="Bohme U."/>
            <person name="Arrowsmith C."/>
            <person name="Cronin C."/>
            <person name="Davies R."/>
            <person name="Doggett J."/>
            <person name="Fraser A."/>
            <person name="Johnson D."/>
            <person name="Larke N."/>
            <person name="Leech V."/>
            <person name="Lord A."/>
            <person name="MacLeod A."/>
            <person name="Norbertczak H."/>
            <person name="Ormand D."/>
            <person name="Quail M."/>
            <person name="Rabbinowitsch E."/>
            <person name="Rajandream M."/>
            <person name="Reitter C."/>
            <person name="Sharp S."/>
            <person name="Woodward J."/>
            <person name="Hall N."/>
            <person name="Melville S.and.Barrell.B."/>
        </authorList>
    </citation>
    <scope>NUCLEOTIDE SEQUENCE</scope>
    <source>
        <strain evidence="2">927/4 GUTat10.1</strain>
    </source>
</reference>
<protein>
    <submittedName>
        <fullName evidence="2">Uncharacterized protein</fullName>
    </submittedName>
</protein>
<keyword evidence="1" id="KW-0472">Membrane</keyword>
<gene>
    <name evidence="2" type="ORF">Tb09.v4.0152</name>
</gene>
<dbReference type="AlphaFoldDB" id="Q4FKR4"/>
<proteinExistence type="predicted"/>
<accession>Q4FKR4</accession>
<evidence type="ECO:0000313" key="2">
    <source>
        <dbReference type="EMBL" id="CAJ16427.1"/>
    </source>
</evidence>
<feature type="transmembrane region" description="Helical" evidence="1">
    <location>
        <begin position="96"/>
        <end position="120"/>
    </location>
</feature>
<keyword evidence="1" id="KW-1133">Transmembrane helix</keyword>
<keyword evidence="1" id="KW-0812">Transmembrane</keyword>
<evidence type="ECO:0000256" key="1">
    <source>
        <dbReference type="SAM" id="Phobius"/>
    </source>
</evidence>
<dbReference type="VEuPathDB" id="TriTrypDB:Tb09.v4.0152"/>
<sequence>MSTTAVLFTFAEFAHSQEFPDILRLFPVPSPESWSFLCLRRDSVTVFVVRFVTESSAGVSRACELSPMVSTASRFATILVSPHLQVAVWLSFPLDVITTMAAFGFGIWLVYSISFFAYSFRVSRECCRWH</sequence>